<dbReference type="Proteomes" id="UP000640583">
    <property type="component" value="Unassembled WGS sequence"/>
</dbReference>
<organism evidence="2 3">
    <name type="scientific">Halocynthiibacter styelae</name>
    <dbReference type="NCBI Taxonomy" id="2761955"/>
    <lineage>
        <taxon>Bacteria</taxon>
        <taxon>Pseudomonadati</taxon>
        <taxon>Pseudomonadota</taxon>
        <taxon>Alphaproteobacteria</taxon>
        <taxon>Rhodobacterales</taxon>
        <taxon>Paracoccaceae</taxon>
        <taxon>Halocynthiibacter</taxon>
    </lineage>
</organism>
<dbReference type="InterPro" id="IPR014757">
    <property type="entry name" value="Tscrpt_reg_IclR_C"/>
</dbReference>
<evidence type="ECO:0000313" key="2">
    <source>
        <dbReference type="EMBL" id="MBI1492684.1"/>
    </source>
</evidence>
<accession>A0A8J7LKH3</accession>
<dbReference type="InterPro" id="IPR029016">
    <property type="entry name" value="GAF-like_dom_sf"/>
</dbReference>
<sequence>MTRQTSESRKTGYIFDSQENEEGIACFGAAIIDQNNISQSAISVTVPLFRLHTDKAQYAPHLLQCIRTISEQLRAPGL</sequence>
<proteinExistence type="predicted"/>
<dbReference type="SUPFAM" id="SSF55781">
    <property type="entry name" value="GAF domain-like"/>
    <property type="match status" value="1"/>
</dbReference>
<reference evidence="2" key="1">
    <citation type="submission" date="2020-10" db="EMBL/GenBank/DDBJ databases">
        <title>Paenihalocynthiibacter styelae gen. nov., sp. nov., isolated from stalked sea squirt Styela clava.</title>
        <authorList>
            <person name="Kim Y.-O."/>
            <person name="Yoon J.-H."/>
        </authorList>
    </citation>
    <scope>NUCLEOTIDE SEQUENCE</scope>
    <source>
        <strain evidence="2">MYP1-1</strain>
    </source>
</reference>
<comment type="caution">
    <text evidence="2">The sequence shown here is derived from an EMBL/GenBank/DDBJ whole genome shotgun (WGS) entry which is preliminary data.</text>
</comment>
<evidence type="ECO:0000259" key="1">
    <source>
        <dbReference type="PROSITE" id="PS51078"/>
    </source>
</evidence>
<dbReference type="Gene3D" id="3.30.450.40">
    <property type="match status" value="1"/>
</dbReference>
<gene>
    <name evidence="2" type="ORF">H1D41_03435</name>
</gene>
<evidence type="ECO:0000313" key="3">
    <source>
        <dbReference type="Proteomes" id="UP000640583"/>
    </source>
</evidence>
<protein>
    <recommendedName>
        <fullName evidence="1">IclR-ED domain-containing protein</fullName>
    </recommendedName>
</protein>
<keyword evidence="3" id="KW-1185">Reference proteome</keyword>
<dbReference type="PROSITE" id="PS51078">
    <property type="entry name" value="ICLR_ED"/>
    <property type="match status" value="1"/>
</dbReference>
<dbReference type="AlphaFoldDB" id="A0A8J7LKH3"/>
<name>A0A8J7LKH3_9RHOB</name>
<dbReference type="Pfam" id="PF01614">
    <property type="entry name" value="IclR_C"/>
    <property type="match status" value="1"/>
</dbReference>
<feature type="domain" description="IclR-ED" evidence="1">
    <location>
        <begin position="1"/>
        <end position="75"/>
    </location>
</feature>
<dbReference type="EMBL" id="JADCKQ010000002">
    <property type="protein sequence ID" value="MBI1492684.1"/>
    <property type="molecule type" value="Genomic_DNA"/>
</dbReference>